<keyword evidence="4" id="KW-1185">Reference proteome</keyword>
<gene>
    <name evidence="3" type="ORF">EHS25_000049</name>
</gene>
<dbReference type="Pfam" id="PF14226">
    <property type="entry name" value="DIOX_N"/>
    <property type="match status" value="1"/>
</dbReference>
<evidence type="ECO:0000259" key="2">
    <source>
        <dbReference type="PROSITE" id="PS51471"/>
    </source>
</evidence>
<feature type="domain" description="Fe2OG dioxygenase" evidence="2">
    <location>
        <begin position="164"/>
        <end position="274"/>
    </location>
</feature>
<dbReference type="InterPro" id="IPR050231">
    <property type="entry name" value="Iron_ascorbate_oxido_reductase"/>
</dbReference>
<proteinExistence type="inferred from homology"/>
<dbReference type="PRINTS" id="PR00682">
    <property type="entry name" value="IPNSYNTHASE"/>
</dbReference>
<evidence type="ECO:0000313" key="4">
    <source>
        <dbReference type="Proteomes" id="UP000279259"/>
    </source>
</evidence>
<dbReference type="PANTHER" id="PTHR47990">
    <property type="entry name" value="2-OXOGLUTARATE (2OG) AND FE(II)-DEPENDENT OXYGENASE SUPERFAMILY PROTEIN-RELATED"/>
    <property type="match status" value="1"/>
</dbReference>
<dbReference type="GO" id="GO:0046872">
    <property type="term" value="F:metal ion binding"/>
    <property type="evidence" value="ECO:0007669"/>
    <property type="project" value="UniProtKB-KW"/>
</dbReference>
<dbReference type="InterPro" id="IPR027443">
    <property type="entry name" value="IPNS-like_sf"/>
</dbReference>
<dbReference type="EMBL" id="RSCD01000001">
    <property type="protein sequence ID" value="RSH94964.1"/>
    <property type="molecule type" value="Genomic_DNA"/>
</dbReference>
<dbReference type="AlphaFoldDB" id="A0A427YUZ9"/>
<dbReference type="Pfam" id="PF03171">
    <property type="entry name" value="2OG-FeII_Oxy"/>
    <property type="match status" value="1"/>
</dbReference>
<keyword evidence="1" id="KW-0479">Metal-binding</keyword>
<comment type="caution">
    <text evidence="3">The sequence shown here is derived from an EMBL/GenBank/DDBJ whole genome shotgun (WGS) entry which is preliminary data.</text>
</comment>
<dbReference type="PROSITE" id="PS51471">
    <property type="entry name" value="FE2OG_OXY"/>
    <property type="match status" value="1"/>
</dbReference>
<dbReference type="InterPro" id="IPR026992">
    <property type="entry name" value="DIOX_N"/>
</dbReference>
<protein>
    <recommendedName>
        <fullName evidence="2">Fe2OG dioxygenase domain-containing protein</fullName>
    </recommendedName>
</protein>
<dbReference type="InterPro" id="IPR005123">
    <property type="entry name" value="Oxoglu/Fe-dep_dioxygenase_dom"/>
</dbReference>
<dbReference type="OrthoDB" id="288590at2759"/>
<evidence type="ECO:0000256" key="1">
    <source>
        <dbReference type="RuleBase" id="RU003682"/>
    </source>
</evidence>
<dbReference type="SUPFAM" id="SSF51197">
    <property type="entry name" value="Clavaminate synthase-like"/>
    <property type="match status" value="1"/>
</dbReference>
<dbReference type="Proteomes" id="UP000279259">
    <property type="component" value="Unassembled WGS sequence"/>
</dbReference>
<name>A0A427YUZ9_9TREE</name>
<dbReference type="InterPro" id="IPR044861">
    <property type="entry name" value="IPNS-like_FE2OG_OXY"/>
</dbReference>
<organism evidence="3 4">
    <name type="scientific">Saitozyma podzolica</name>
    <dbReference type="NCBI Taxonomy" id="1890683"/>
    <lineage>
        <taxon>Eukaryota</taxon>
        <taxon>Fungi</taxon>
        <taxon>Dikarya</taxon>
        <taxon>Basidiomycota</taxon>
        <taxon>Agaricomycotina</taxon>
        <taxon>Tremellomycetes</taxon>
        <taxon>Tremellales</taxon>
        <taxon>Trimorphomycetaceae</taxon>
        <taxon>Saitozyma</taxon>
    </lineage>
</organism>
<reference evidence="3 4" key="1">
    <citation type="submission" date="2018-11" db="EMBL/GenBank/DDBJ databases">
        <title>Genome sequence of Saitozyma podzolica DSM 27192.</title>
        <authorList>
            <person name="Aliyu H."/>
            <person name="Gorte O."/>
            <person name="Ochsenreither K."/>
        </authorList>
    </citation>
    <scope>NUCLEOTIDE SEQUENCE [LARGE SCALE GENOMIC DNA]</scope>
    <source>
        <strain evidence="3 4">DSM 27192</strain>
    </source>
</reference>
<sequence>MTVPISTPSLPVISLSEHKTLESLAIALYSACTGEGFLYVSDHGIPQATIDEAFGVAQDYFLHARPEDKVDLKENTGYTAVRQESLDSTRPSSGDLKECFHFADTHWLRNHGQKQDLPDSLEPSRKKIETFIEQINGVAERLLQGLAVALELPPDFLSCQHKGQHNRLRLLHYPPAEINHKDLDPGNPDIRAGAHTDYGSITVLFQHHISGLQVSRAGAWIDVLPREGCLVINVGDALEFWSGGLFKSTLHRVVMPRHQAETASRYSIAYFVQPDSTSVLEPLVTEAIGGIAHLQQQRGGVGRNHCSKGITCWDEEDQWGDYVQARLQATYPKKG</sequence>
<dbReference type="GO" id="GO:0016491">
    <property type="term" value="F:oxidoreductase activity"/>
    <property type="evidence" value="ECO:0007669"/>
    <property type="project" value="UniProtKB-KW"/>
</dbReference>
<accession>A0A427YUZ9</accession>
<evidence type="ECO:0000313" key="3">
    <source>
        <dbReference type="EMBL" id="RSH94964.1"/>
    </source>
</evidence>
<dbReference type="Gene3D" id="2.60.120.330">
    <property type="entry name" value="B-lactam Antibiotic, Isopenicillin N Synthase, Chain"/>
    <property type="match status" value="1"/>
</dbReference>
<keyword evidence="1" id="KW-0560">Oxidoreductase</keyword>
<keyword evidence="1" id="KW-0408">Iron</keyword>
<comment type="similarity">
    <text evidence="1">Belongs to the iron/ascorbate-dependent oxidoreductase family.</text>
</comment>